<sequence length="409" mass="45813">MKALGLLLFGIFLTVSSAYGQKTCTIEGDIQNMPDSITLSCAEMKGNTARMQVDDFFTMANGKFKITREVDTITKMFLTVNRTGYQFWVKPGANIKITGKAPYVQTWRTESDIPIPEQIELNRFREATQKEAMQIHDLTAEAMKILANADGKNPNPRQQFDSLHLKINSIHDEVILYKELQLMLKNPITLAGLEELRNAAKCYKEGKFNKLVSMSDNSMSLAGLNNLKETERSKVRTSIITVYSKLTDEQKQSQLGQEIISLLSISSTVKTGDKIYDAELKDVEGKTHHLSDYRGSYILLDFWSRACGPCVAALPELEKIAEQYKGKVIVISVSVDPVSVWKEEVAKSPVSNYWLQLSDGLGSSGIAAHYGLKSLPTFVYISPEGLILKIKEGYREDALLEELKSFIKD</sequence>
<feature type="signal peptide" evidence="5">
    <location>
        <begin position="1"/>
        <end position="20"/>
    </location>
</feature>
<keyword evidence="4" id="KW-0676">Redox-active center</keyword>
<dbReference type="InterPro" id="IPR013766">
    <property type="entry name" value="Thioredoxin_domain"/>
</dbReference>
<evidence type="ECO:0000313" key="8">
    <source>
        <dbReference type="Proteomes" id="UP000033047"/>
    </source>
</evidence>
<evidence type="ECO:0000256" key="3">
    <source>
        <dbReference type="ARBA" id="ARBA00023157"/>
    </source>
</evidence>
<feature type="chain" id="PRO_5002490093" description="Thioredoxin domain-containing protein" evidence="5">
    <location>
        <begin position="21"/>
        <end position="409"/>
    </location>
</feature>
<dbReference type="PANTHER" id="PTHR42852">
    <property type="entry name" value="THIOL:DISULFIDE INTERCHANGE PROTEIN DSBE"/>
    <property type="match status" value="1"/>
</dbReference>
<evidence type="ECO:0000256" key="1">
    <source>
        <dbReference type="ARBA" id="ARBA00004196"/>
    </source>
</evidence>
<dbReference type="RefSeq" id="WP_046145522.1">
    <property type="nucleotide sequence ID" value="NZ_KQ033912.1"/>
</dbReference>
<gene>
    <name evidence="7" type="ORF">HMPREF1535_01126</name>
</gene>
<feature type="domain" description="Thioredoxin" evidence="6">
    <location>
        <begin position="269"/>
        <end position="409"/>
    </location>
</feature>
<evidence type="ECO:0000256" key="2">
    <source>
        <dbReference type="ARBA" id="ARBA00022748"/>
    </source>
</evidence>
<dbReference type="Proteomes" id="UP000033047">
    <property type="component" value="Unassembled WGS sequence"/>
</dbReference>
<protein>
    <recommendedName>
        <fullName evidence="6">Thioredoxin domain-containing protein</fullName>
    </recommendedName>
</protein>
<dbReference type="InterPro" id="IPR050553">
    <property type="entry name" value="Thioredoxin_ResA/DsbE_sf"/>
</dbReference>
<dbReference type="PANTHER" id="PTHR42852:SF6">
    <property type="entry name" value="THIOL:DISULFIDE INTERCHANGE PROTEIN DSBE"/>
    <property type="match status" value="1"/>
</dbReference>
<dbReference type="InterPro" id="IPR036249">
    <property type="entry name" value="Thioredoxin-like_sf"/>
</dbReference>
<dbReference type="SUPFAM" id="SSF52833">
    <property type="entry name" value="Thioredoxin-like"/>
    <property type="match status" value="1"/>
</dbReference>
<dbReference type="PROSITE" id="PS51352">
    <property type="entry name" value="THIOREDOXIN_2"/>
    <property type="match status" value="1"/>
</dbReference>
<dbReference type="HOGENOM" id="CLU_041249_0_0_10"/>
<accession>A0A0F5JIZ2</accession>
<name>A0A0F5JIZ2_9BACT</name>
<dbReference type="Pfam" id="PF00578">
    <property type="entry name" value="AhpC-TSA"/>
    <property type="match status" value="1"/>
</dbReference>
<dbReference type="AlphaFoldDB" id="A0A0F5JIZ2"/>
<dbReference type="Gene3D" id="3.40.30.10">
    <property type="entry name" value="Glutaredoxin"/>
    <property type="match status" value="1"/>
</dbReference>
<dbReference type="CDD" id="cd02966">
    <property type="entry name" value="TlpA_like_family"/>
    <property type="match status" value="1"/>
</dbReference>
<proteinExistence type="predicted"/>
<dbReference type="GO" id="GO:0030313">
    <property type="term" value="C:cell envelope"/>
    <property type="evidence" value="ECO:0007669"/>
    <property type="project" value="UniProtKB-SubCell"/>
</dbReference>
<dbReference type="GO" id="GO:0017004">
    <property type="term" value="P:cytochrome complex assembly"/>
    <property type="evidence" value="ECO:0007669"/>
    <property type="project" value="UniProtKB-KW"/>
</dbReference>
<evidence type="ECO:0000259" key="6">
    <source>
        <dbReference type="PROSITE" id="PS51352"/>
    </source>
</evidence>
<comment type="caution">
    <text evidence="7">The sequence shown here is derived from an EMBL/GenBank/DDBJ whole genome shotgun (WGS) entry which is preliminary data.</text>
</comment>
<dbReference type="InterPro" id="IPR000866">
    <property type="entry name" value="AhpC/TSA"/>
</dbReference>
<evidence type="ECO:0000313" key="7">
    <source>
        <dbReference type="EMBL" id="KKB57679.1"/>
    </source>
</evidence>
<dbReference type="PATRIC" id="fig|927665.4.peg.1150"/>
<dbReference type="GO" id="GO:0016209">
    <property type="term" value="F:antioxidant activity"/>
    <property type="evidence" value="ECO:0007669"/>
    <property type="project" value="InterPro"/>
</dbReference>
<evidence type="ECO:0000256" key="5">
    <source>
        <dbReference type="SAM" id="SignalP"/>
    </source>
</evidence>
<keyword evidence="5" id="KW-0732">Signal</keyword>
<dbReference type="EMBL" id="AQHV01000008">
    <property type="protein sequence ID" value="KKB57679.1"/>
    <property type="molecule type" value="Genomic_DNA"/>
</dbReference>
<organism evidence="7 8">
    <name type="scientific">Parabacteroides goldsteinii DSM 19448 = WAL 12034</name>
    <dbReference type="NCBI Taxonomy" id="927665"/>
    <lineage>
        <taxon>Bacteria</taxon>
        <taxon>Pseudomonadati</taxon>
        <taxon>Bacteroidota</taxon>
        <taxon>Bacteroidia</taxon>
        <taxon>Bacteroidales</taxon>
        <taxon>Tannerellaceae</taxon>
        <taxon>Parabacteroides</taxon>
    </lineage>
</organism>
<keyword evidence="2" id="KW-0201">Cytochrome c-type biogenesis</keyword>
<keyword evidence="3" id="KW-1015">Disulfide bond</keyword>
<evidence type="ECO:0000256" key="4">
    <source>
        <dbReference type="ARBA" id="ARBA00023284"/>
    </source>
</evidence>
<dbReference type="STRING" id="927665.HMPREF1535_01126"/>
<dbReference type="GO" id="GO:0016491">
    <property type="term" value="F:oxidoreductase activity"/>
    <property type="evidence" value="ECO:0007669"/>
    <property type="project" value="InterPro"/>
</dbReference>
<reference evidence="7 8" key="1">
    <citation type="submission" date="2013-04" db="EMBL/GenBank/DDBJ databases">
        <title>The Genome Sequence of Parabacteroides goldsteinii DSM 19448.</title>
        <authorList>
            <consortium name="The Broad Institute Genomics Platform"/>
            <person name="Earl A."/>
            <person name="Ward D."/>
            <person name="Feldgarden M."/>
            <person name="Gevers D."/>
            <person name="Martens E."/>
            <person name="Sakamoto M."/>
            <person name="Benno Y."/>
            <person name="Song Y."/>
            <person name="Liu C."/>
            <person name="Lee J."/>
            <person name="Bolanos M."/>
            <person name="Vaisanen M.L."/>
            <person name="Finegold S.M."/>
            <person name="Walker B."/>
            <person name="Young S."/>
            <person name="Zeng Q."/>
            <person name="Gargeya S."/>
            <person name="Fitzgerald M."/>
            <person name="Haas B."/>
            <person name="Abouelleil A."/>
            <person name="Allen A.W."/>
            <person name="Alvarado L."/>
            <person name="Arachchi H.M."/>
            <person name="Berlin A.M."/>
            <person name="Chapman S.B."/>
            <person name="Gainer-Dewar J."/>
            <person name="Goldberg J."/>
            <person name="Griggs A."/>
            <person name="Gujja S."/>
            <person name="Hansen M."/>
            <person name="Howarth C."/>
            <person name="Imamovic A."/>
            <person name="Ireland A."/>
            <person name="Larimer J."/>
            <person name="McCowan C."/>
            <person name="Murphy C."/>
            <person name="Pearson M."/>
            <person name="Poon T.W."/>
            <person name="Priest M."/>
            <person name="Roberts A."/>
            <person name="Saif S."/>
            <person name="Shea T."/>
            <person name="Sisk P."/>
            <person name="Sykes S."/>
            <person name="Wortman J."/>
            <person name="Nusbaum C."/>
            <person name="Birren B."/>
        </authorList>
    </citation>
    <scope>NUCLEOTIDE SEQUENCE [LARGE SCALE GENOMIC DNA]</scope>
    <source>
        <strain evidence="7 8">DSM 19448</strain>
    </source>
</reference>
<comment type="subcellular location">
    <subcellularLocation>
        <location evidence="1">Cell envelope</location>
    </subcellularLocation>
</comment>